<dbReference type="InterPro" id="IPR034907">
    <property type="entry name" value="NDK-like_dom"/>
</dbReference>
<dbReference type="GO" id="GO:0006183">
    <property type="term" value="P:GTP biosynthetic process"/>
    <property type="evidence" value="ECO:0007669"/>
    <property type="project" value="InterPro"/>
</dbReference>
<keyword evidence="9" id="KW-0067">ATP-binding</keyword>
<dbReference type="PANTHER" id="PTHR46161">
    <property type="entry name" value="NUCLEOSIDE DIPHOSPHATE KINASE"/>
    <property type="match status" value="1"/>
</dbReference>
<evidence type="ECO:0000313" key="16">
    <source>
        <dbReference type="Proteomes" id="UP000244956"/>
    </source>
</evidence>
<keyword evidence="7" id="KW-0547">Nucleotide-binding</keyword>
<feature type="binding site" evidence="12">
    <location>
        <position position="60"/>
    </location>
    <ligand>
        <name>ATP</name>
        <dbReference type="ChEBI" id="CHEBI:30616"/>
    </ligand>
</feature>
<dbReference type="InterPro" id="IPR001564">
    <property type="entry name" value="Nucleoside_diP_kinase"/>
</dbReference>
<keyword evidence="5" id="KW-0808">Transferase</keyword>
<name>A0A2U2B5I3_9BACT</name>
<sequence>MEKGKITLTMIKPTAVKEHHVGDILAHIEHAGFKIIGLKMTQMPKEKAMVFYEVHKDKFFFDELVNFMKSGPVVVAILEKENAVKDFRELIGSTDPAEAEEGTIRKLFAKDKTHNAIHGSDSDENAVKEAWFFFSEMDQFRY</sequence>
<evidence type="ECO:0000256" key="9">
    <source>
        <dbReference type="ARBA" id="ARBA00022840"/>
    </source>
</evidence>
<gene>
    <name evidence="15" type="ORF">DDZ16_16260</name>
</gene>
<reference evidence="15 16" key="1">
    <citation type="submission" date="2018-05" db="EMBL/GenBank/DDBJ databases">
        <title>Marinilabilia rubrum sp. nov., isolated from saltern sediment.</title>
        <authorList>
            <person name="Zhang R."/>
        </authorList>
    </citation>
    <scope>NUCLEOTIDE SEQUENCE [LARGE SCALE GENOMIC DNA]</scope>
    <source>
        <strain evidence="15 16">WTE16</strain>
    </source>
</reference>
<dbReference type="GO" id="GO:0004550">
    <property type="term" value="F:nucleoside diphosphate kinase activity"/>
    <property type="evidence" value="ECO:0007669"/>
    <property type="project" value="UniProtKB-EC"/>
</dbReference>
<dbReference type="GO" id="GO:0046872">
    <property type="term" value="F:metal ion binding"/>
    <property type="evidence" value="ECO:0007669"/>
    <property type="project" value="UniProtKB-KW"/>
</dbReference>
<proteinExistence type="inferred from homology"/>
<feature type="active site" description="Pros-phosphohistidine intermediate" evidence="12">
    <location>
        <position position="118"/>
    </location>
</feature>
<protein>
    <recommendedName>
        <fullName evidence="3">nucleoside-diphosphate kinase</fullName>
        <ecNumber evidence="3">2.7.4.6</ecNumber>
    </recommendedName>
</protein>
<dbReference type="CDD" id="cd04413">
    <property type="entry name" value="NDPk_I"/>
    <property type="match status" value="1"/>
</dbReference>
<feature type="binding site" evidence="12">
    <location>
        <position position="105"/>
    </location>
    <ligand>
        <name>ATP</name>
        <dbReference type="ChEBI" id="CHEBI:30616"/>
    </ligand>
</feature>
<evidence type="ECO:0000256" key="3">
    <source>
        <dbReference type="ARBA" id="ARBA00012966"/>
    </source>
</evidence>
<evidence type="ECO:0000256" key="2">
    <source>
        <dbReference type="ARBA" id="ARBA00008142"/>
    </source>
</evidence>
<evidence type="ECO:0000313" key="15">
    <source>
        <dbReference type="EMBL" id="PWD98328.1"/>
    </source>
</evidence>
<keyword evidence="10" id="KW-0460">Magnesium</keyword>
<comment type="similarity">
    <text evidence="2 12 13">Belongs to the NDK family.</text>
</comment>
<dbReference type="GO" id="GO:0006228">
    <property type="term" value="P:UTP biosynthetic process"/>
    <property type="evidence" value="ECO:0007669"/>
    <property type="project" value="InterPro"/>
</dbReference>
<organism evidence="15 16">
    <name type="scientific">Marinilabilia rubra</name>
    <dbReference type="NCBI Taxonomy" id="2162893"/>
    <lineage>
        <taxon>Bacteria</taxon>
        <taxon>Pseudomonadati</taxon>
        <taxon>Bacteroidota</taxon>
        <taxon>Bacteroidia</taxon>
        <taxon>Marinilabiliales</taxon>
        <taxon>Marinilabiliaceae</taxon>
        <taxon>Marinilabilia</taxon>
    </lineage>
</organism>
<keyword evidence="8 15" id="KW-0418">Kinase</keyword>
<dbReference type="SUPFAM" id="SSF54919">
    <property type="entry name" value="Nucleoside diphosphate kinase, NDK"/>
    <property type="match status" value="1"/>
</dbReference>
<dbReference type="Gene3D" id="3.30.70.141">
    <property type="entry name" value="Nucleoside diphosphate kinase-like domain"/>
    <property type="match status" value="1"/>
</dbReference>
<evidence type="ECO:0000256" key="5">
    <source>
        <dbReference type="ARBA" id="ARBA00022679"/>
    </source>
</evidence>
<comment type="caution">
    <text evidence="15">The sequence shown here is derived from an EMBL/GenBank/DDBJ whole genome shotgun (WGS) entry which is preliminary data.</text>
</comment>
<evidence type="ECO:0000256" key="7">
    <source>
        <dbReference type="ARBA" id="ARBA00022741"/>
    </source>
</evidence>
<dbReference type="AlphaFoldDB" id="A0A2U2B5I3"/>
<dbReference type="GO" id="GO:0006241">
    <property type="term" value="P:CTP biosynthetic process"/>
    <property type="evidence" value="ECO:0007669"/>
    <property type="project" value="InterPro"/>
</dbReference>
<dbReference type="PROSITE" id="PS51374">
    <property type="entry name" value="NDPK_LIKE"/>
    <property type="match status" value="1"/>
</dbReference>
<dbReference type="RefSeq" id="WP_109265539.1">
    <property type="nucleotide sequence ID" value="NZ_QEWP01000016.1"/>
</dbReference>
<accession>A0A2U2B5I3</accession>
<feature type="domain" description="Nucleoside diphosphate kinase-like" evidence="14">
    <location>
        <begin position="1"/>
        <end position="141"/>
    </location>
</feature>
<dbReference type="PANTHER" id="PTHR46161:SF3">
    <property type="entry name" value="NUCLEOSIDE DIPHOSPHATE KINASE DDB_G0292928-RELATED"/>
    <property type="match status" value="1"/>
</dbReference>
<dbReference type="GO" id="GO:0005524">
    <property type="term" value="F:ATP binding"/>
    <property type="evidence" value="ECO:0007669"/>
    <property type="project" value="UniProtKB-KW"/>
</dbReference>
<evidence type="ECO:0000256" key="12">
    <source>
        <dbReference type="PROSITE-ProRule" id="PRU00706"/>
    </source>
</evidence>
<comment type="cofactor">
    <cofactor evidence="1">
        <name>Mg(2+)</name>
        <dbReference type="ChEBI" id="CHEBI:18420"/>
    </cofactor>
</comment>
<dbReference type="PRINTS" id="PR01243">
    <property type="entry name" value="NUCDPKINASE"/>
</dbReference>
<evidence type="ECO:0000256" key="13">
    <source>
        <dbReference type="RuleBase" id="RU004011"/>
    </source>
</evidence>
<dbReference type="OrthoDB" id="9801161at2"/>
<evidence type="ECO:0000256" key="4">
    <source>
        <dbReference type="ARBA" id="ARBA00022553"/>
    </source>
</evidence>
<dbReference type="Pfam" id="PF00334">
    <property type="entry name" value="NDK"/>
    <property type="match status" value="1"/>
</dbReference>
<dbReference type="EC" id="2.7.4.6" evidence="3"/>
<evidence type="ECO:0000256" key="8">
    <source>
        <dbReference type="ARBA" id="ARBA00022777"/>
    </source>
</evidence>
<evidence type="ECO:0000256" key="10">
    <source>
        <dbReference type="ARBA" id="ARBA00022842"/>
    </source>
</evidence>
<dbReference type="InterPro" id="IPR036850">
    <property type="entry name" value="NDK-like_dom_sf"/>
</dbReference>
<dbReference type="SMART" id="SM00562">
    <property type="entry name" value="NDK"/>
    <property type="match status" value="1"/>
</dbReference>
<dbReference type="NCBIfam" id="NF001908">
    <property type="entry name" value="PRK00668.1"/>
    <property type="match status" value="1"/>
</dbReference>
<evidence type="ECO:0000256" key="6">
    <source>
        <dbReference type="ARBA" id="ARBA00022723"/>
    </source>
</evidence>
<feature type="binding site" evidence="12">
    <location>
        <position position="88"/>
    </location>
    <ligand>
        <name>ATP</name>
        <dbReference type="ChEBI" id="CHEBI:30616"/>
    </ligand>
</feature>
<keyword evidence="16" id="KW-1185">Reference proteome</keyword>
<keyword evidence="6" id="KW-0479">Metal-binding</keyword>
<feature type="binding site" evidence="12">
    <location>
        <position position="94"/>
    </location>
    <ligand>
        <name>ATP</name>
        <dbReference type="ChEBI" id="CHEBI:30616"/>
    </ligand>
</feature>
<dbReference type="EMBL" id="QEWP01000016">
    <property type="protein sequence ID" value="PWD98328.1"/>
    <property type="molecule type" value="Genomic_DNA"/>
</dbReference>
<dbReference type="FunFam" id="3.30.70.141:FF:000017">
    <property type="entry name" value="Nucleoside diphosphate kinase"/>
    <property type="match status" value="1"/>
</dbReference>
<evidence type="ECO:0000259" key="14">
    <source>
        <dbReference type="SMART" id="SM00562"/>
    </source>
</evidence>
<evidence type="ECO:0000256" key="11">
    <source>
        <dbReference type="ARBA" id="ARBA00023080"/>
    </source>
</evidence>
<feature type="binding site" evidence="12">
    <location>
        <position position="12"/>
    </location>
    <ligand>
        <name>ATP</name>
        <dbReference type="ChEBI" id="CHEBI:30616"/>
    </ligand>
</feature>
<feature type="binding site" evidence="12">
    <location>
        <position position="115"/>
    </location>
    <ligand>
        <name>ATP</name>
        <dbReference type="ChEBI" id="CHEBI:30616"/>
    </ligand>
</feature>
<evidence type="ECO:0000256" key="1">
    <source>
        <dbReference type="ARBA" id="ARBA00001946"/>
    </source>
</evidence>
<keyword evidence="11" id="KW-0546">Nucleotide metabolism</keyword>
<keyword evidence="4" id="KW-0597">Phosphoprotein</keyword>
<dbReference type="Proteomes" id="UP000244956">
    <property type="component" value="Unassembled WGS sequence"/>
</dbReference>